<feature type="region of interest" description="Disordered" evidence="3">
    <location>
        <begin position="611"/>
        <end position="632"/>
    </location>
</feature>
<sequence length="781" mass="85618">MSIPSGQTKSDVGGSRAPTISSTAPVLSSSDPSSSTISSSSTAPLATSSTSAFKPATSSLKKKKEVNIWELSSSDIHVWLKDSHPLFPKPVKPVDPKDVTDEYERQQLDTSRKQKFQNDVTTANLMLQNLIQALNSASVDPSKQVQEHAAKRMKLEETASERDEYKILDPSFSKGTDIVHVPGAIIARLTIGGLMNAFAGVKNGICHAVNGVLLEEYKKDTKIASCNNCTIADIQTMAVGVSHIISARLEIDMMTSTPRRITEMLCPELSVEEVKNIRKRIYDTVIKGKGTGGSALAAMYERNDDVPIAAKTQTHDIEKFKKCKVCGNDDQGAFVHDRKNGDSICSTCGTVAAESLMHEGTQFRKFEGEEDRNHHGDAPNKLYSDSYNMGTSLGGVSMAVGAGRGGFGSAGKNNLENILKNIHAYTEMNISQFGKDEKKTRIGYKDRQKKEAFVQMTHIADALSLHQAVLQLAKELFAGFRDDRELVQQFKGVLAACLCEAFDQLSQDGKQILKVKAAEDKNEEQVTQKAQLNSRANRRTELHSSSLAGKGGLFLNTENPVEVEGVSKKKEIPVMNETEKKPAASWTLEDIRSWLLEVSKLIAKQWVDLQKEESKPGSKIKPGSVPKGSQSDLEGMLVQHSLKLCGVLETELKRGMSSMNNRKRVVTPRVNEMGTLGIKWQHKHERGSGGAGGVANNAMQGKHSKAGNQKTAGQILIMKTSKKLSQILNDPLSGEAFHKELRSLLSRQEALKKKELRDTASLQRLNQMKRKPWLQARVGNG</sequence>
<dbReference type="InterPro" id="IPR000812">
    <property type="entry name" value="TFIIB"/>
</dbReference>
<organism evidence="4 5">
    <name type="scientific">Chaetoceros tenuissimus</name>
    <dbReference type="NCBI Taxonomy" id="426638"/>
    <lineage>
        <taxon>Eukaryota</taxon>
        <taxon>Sar</taxon>
        <taxon>Stramenopiles</taxon>
        <taxon>Ochrophyta</taxon>
        <taxon>Bacillariophyta</taxon>
        <taxon>Coscinodiscophyceae</taxon>
        <taxon>Chaetocerotophycidae</taxon>
        <taxon>Chaetocerotales</taxon>
        <taxon>Chaetocerotaceae</taxon>
        <taxon>Chaetoceros</taxon>
    </lineage>
</organism>
<feature type="compositionally biased region" description="Low complexity" evidence="3">
    <location>
        <begin position="21"/>
        <end position="52"/>
    </location>
</feature>
<proteinExistence type="predicted"/>
<name>A0AAD3HB42_9STRA</name>
<evidence type="ECO:0000256" key="1">
    <source>
        <dbReference type="ARBA" id="ARBA00023015"/>
    </source>
</evidence>
<dbReference type="PANTHER" id="PTHR11618:SF13">
    <property type="entry name" value="TRANSCRIPTION INITIATION FACTOR IIB"/>
    <property type="match status" value="1"/>
</dbReference>
<dbReference type="Proteomes" id="UP001054902">
    <property type="component" value="Unassembled WGS sequence"/>
</dbReference>
<feature type="region of interest" description="Disordered" evidence="3">
    <location>
        <begin position="1"/>
        <end position="57"/>
    </location>
</feature>
<dbReference type="EMBL" id="BLLK01000057">
    <property type="protein sequence ID" value="GFH57065.1"/>
    <property type="molecule type" value="Genomic_DNA"/>
</dbReference>
<keyword evidence="5" id="KW-1185">Reference proteome</keyword>
<evidence type="ECO:0000313" key="4">
    <source>
        <dbReference type="EMBL" id="GFH57065.1"/>
    </source>
</evidence>
<dbReference type="PANTHER" id="PTHR11618">
    <property type="entry name" value="TRANSCRIPTION INITIATION FACTOR IIB-RELATED"/>
    <property type="match status" value="1"/>
</dbReference>
<evidence type="ECO:0000256" key="2">
    <source>
        <dbReference type="ARBA" id="ARBA00023163"/>
    </source>
</evidence>
<dbReference type="GO" id="GO:0070897">
    <property type="term" value="P:transcription preinitiation complex assembly"/>
    <property type="evidence" value="ECO:0007669"/>
    <property type="project" value="InterPro"/>
</dbReference>
<keyword evidence="1" id="KW-0805">Transcription regulation</keyword>
<reference evidence="4 5" key="1">
    <citation type="journal article" date="2021" name="Sci. Rep.">
        <title>The genome of the diatom Chaetoceros tenuissimus carries an ancient integrated fragment of an extant virus.</title>
        <authorList>
            <person name="Hongo Y."/>
            <person name="Kimura K."/>
            <person name="Takaki Y."/>
            <person name="Yoshida Y."/>
            <person name="Baba S."/>
            <person name="Kobayashi G."/>
            <person name="Nagasaki K."/>
            <person name="Hano T."/>
            <person name="Tomaru Y."/>
        </authorList>
    </citation>
    <scope>NUCLEOTIDE SEQUENCE [LARGE SCALE GENOMIC DNA]</scope>
    <source>
        <strain evidence="4 5">NIES-3715</strain>
    </source>
</reference>
<evidence type="ECO:0008006" key="6">
    <source>
        <dbReference type="Google" id="ProtNLM"/>
    </source>
</evidence>
<feature type="compositionally biased region" description="Polar residues" evidence="3">
    <location>
        <begin position="1"/>
        <end position="10"/>
    </location>
</feature>
<dbReference type="SUPFAM" id="SSF57783">
    <property type="entry name" value="Zinc beta-ribbon"/>
    <property type="match status" value="1"/>
</dbReference>
<dbReference type="GO" id="GO:0097550">
    <property type="term" value="C:transcription preinitiation complex"/>
    <property type="evidence" value="ECO:0007669"/>
    <property type="project" value="TreeGrafter"/>
</dbReference>
<accession>A0AAD3HB42</accession>
<evidence type="ECO:0000256" key="3">
    <source>
        <dbReference type="SAM" id="MobiDB-lite"/>
    </source>
</evidence>
<protein>
    <recommendedName>
        <fullName evidence="6">TFIIB-type domain-containing protein</fullName>
    </recommendedName>
</protein>
<gene>
    <name evidence="4" type="ORF">CTEN210_13541</name>
</gene>
<comment type="caution">
    <text evidence="4">The sequence shown here is derived from an EMBL/GenBank/DDBJ whole genome shotgun (WGS) entry which is preliminary data.</text>
</comment>
<keyword evidence="2" id="KW-0804">Transcription</keyword>
<dbReference type="GO" id="GO:0017025">
    <property type="term" value="F:TBP-class protein binding"/>
    <property type="evidence" value="ECO:0007669"/>
    <property type="project" value="TreeGrafter"/>
</dbReference>
<dbReference type="GO" id="GO:0005634">
    <property type="term" value="C:nucleus"/>
    <property type="evidence" value="ECO:0007669"/>
    <property type="project" value="TreeGrafter"/>
</dbReference>
<dbReference type="AlphaFoldDB" id="A0AAD3HB42"/>
<evidence type="ECO:0000313" key="5">
    <source>
        <dbReference type="Proteomes" id="UP001054902"/>
    </source>
</evidence>
<dbReference type="Gene3D" id="1.10.472.170">
    <property type="match status" value="1"/>
</dbReference>